<evidence type="ECO:0000313" key="2">
    <source>
        <dbReference type="EMBL" id="GLR65378.1"/>
    </source>
</evidence>
<evidence type="ECO:0000313" key="3">
    <source>
        <dbReference type="Proteomes" id="UP001156641"/>
    </source>
</evidence>
<accession>A0ABQ6A1B2</accession>
<dbReference type="GO" id="GO:0032259">
    <property type="term" value="P:methylation"/>
    <property type="evidence" value="ECO:0007669"/>
    <property type="project" value="UniProtKB-KW"/>
</dbReference>
<keyword evidence="3" id="KW-1185">Reference proteome</keyword>
<proteinExistence type="predicted"/>
<feature type="domain" description="Methyltransferase type 11" evidence="1">
    <location>
        <begin position="38"/>
        <end position="133"/>
    </location>
</feature>
<protein>
    <submittedName>
        <fullName evidence="2">Methyltransferase</fullName>
    </submittedName>
</protein>
<dbReference type="InterPro" id="IPR029063">
    <property type="entry name" value="SAM-dependent_MTases_sf"/>
</dbReference>
<comment type="caution">
    <text evidence="2">The sequence shown here is derived from an EMBL/GenBank/DDBJ whole genome shotgun (WGS) entry which is preliminary data.</text>
</comment>
<name>A0ABQ6A1B2_9PROT</name>
<keyword evidence="2" id="KW-0489">Methyltransferase</keyword>
<dbReference type="InterPro" id="IPR052356">
    <property type="entry name" value="Thiol_S-MT"/>
</dbReference>
<dbReference type="Pfam" id="PF08241">
    <property type="entry name" value="Methyltransf_11"/>
    <property type="match status" value="1"/>
</dbReference>
<dbReference type="PANTHER" id="PTHR45036">
    <property type="entry name" value="METHYLTRANSFERASE LIKE 7B"/>
    <property type="match status" value="1"/>
</dbReference>
<sequence length="204" mass="22766">MSFYQHHILPPLLNFVMRQKPLQPFRERVISQAVGDVLEIGIGSGLNLPLYGAGVRSVIGIEPSSELLAMAEQQMARVLVPVEFLQASAEALPIESHSVDTVVTTWTLCTIPDARKALQEARRVLRPGGTLLFVEHGRAPEKAVARWQDRIDPLWGRIAGGCHLNRQIDALIIEAGFQIDTMRHDRMPGPRTHNYLYEGQAHPQ</sequence>
<dbReference type="Gene3D" id="3.40.50.150">
    <property type="entry name" value="Vaccinia Virus protein VP39"/>
    <property type="match status" value="1"/>
</dbReference>
<dbReference type="InterPro" id="IPR013216">
    <property type="entry name" value="Methyltransf_11"/>
</dbReference>
<gene>
    <name evidence="2" type="ORF">GCM10010909_00560</name>
</gene>
<dbReference type="EMBL" id="BSOS01000003">
    <property type="protein sequence ID" value="GLR65378.1"/>
    <property type="molecule type" value="Genomic_DNA"/>
</dbReference>
<dbReference type="Proteomes" id="UP001156641">
    <property type="component" value="Unassembled WGS sequence"/>
</dbReference>
<dbReference type="GO" id="GO:0008168">
    <property type="term" value="F:methyltransferase activity"/>
    <property type="evidence" value="ECO:0007669"/>
    <property type="project" value="UniProtKB-KW"/>
</dbReference>
<reference evidence="3" key="1">
    <citation type="journal article" date="2019" name="Int. J. Syst. Evol. Microbiol.">
        <title>The Global Catalogue of Microorganisms (GCM) 10K type strain sequencing project: providing services to taxonomists for standard genome sequencing and annotation.</title>
        <authorList>
            <consortium name="The Broad Institute Genomics Platform"/>
            <consortium name="The Broad Institute Genome Sequencing Center for Infectious Disease"/>
            <person name="Wu L."/>
            <person name="Ma J."/>
        </authorList>
    </citation>
    <scope>NUCLEOTIDE SEQUENCE [LARGE SCALE GENOMIC DNA]</scope>
    <source>
        <strain evidence="3">NBRC 112502</strain>
    </source>
</reference>
<dbReference type="PANTHER" id="PTHR45036:SF1">
    <property type="entry name" value="METHYLTRANSFERASE LIKE 7A"/>
    <property type="match status" value="1"/>
</dbReference>
<keyword evidence="2" id="KW-0808">Transferase</keyword>
<organism evidence="2 3">
    <name type="scientific">Acidocella aquatica</name>
    <dbReference type="NCBI Taxonomy" id="1922313"/>
    <lineage>
        <taxon>Bacteria</taxon>
        <taxon>Pseudomonadati</taxon>
        <taxon>Pseudomonadota</taxon>
        <taxon>Alphaproteobacteria</taxon>
        <taxon>Acetobacterales</taxon>
        <taxon>Acidocellaceae</taxon>
        <taxon>Acidocella</taxon>
    </lineage>
</organism>
<dbReference type="SUPFAM" id="SSF53335">
    <property type="entry name" value="S-adenosyl-L-methionine-dependent methyltransferases"/>
    <property type="match status" value="1"/>
</dbReference>
<dbReference type="CDD" id="cd02440">
    <property type="entry name" value="AdoMet_MTases"/>
    <property type="match status" value="1"/>
</dbReference>
<evidence type="ECO:0000259" key="1">
    <source>
        <dbReference type="Pfam" id="PF08241"/>
    </source>
</evidence>
<dbReference type="RefSeq" id="WP_284255873.1">
    <property type="nucleotide sequence ID" value="NZ_BSOS01000003.1"/>
</dbReference>